<dbReference type="InterPro" id="IPR033756">
    <property type="entry name" value="YlxH/NBP35"/>
</dbReference>
<dbReference type="InterPro" id="IPR027417">
    <property type="entry name" value="P-loop_NTPase"/>
</dbReference>
<keyword evidence="2" id="KW-0067">ATP-binding</keyword>
<sequence length="251" mass="26942">MIVSTHSYRGGTGKSNITANLAALLARSGRRVGVVDTDIQSPGIHVLFQLEPQAMRHTLNDVLWGRCAMTDAAHDVTDRVAAHGKLAEGGAVFLIPSSVKAGEITRILREGFDVNLLGDAYNTALDALGLDVLMIDTHPGMSEETLLSIAVSDTLLLVLRPDSQDYQGTAVTLEVARRLDVPNLLLVVNKSLSSLDFALLKDRMERTYSAPVAGILPFSEEMLTLGSADLFALTHPAHAFAAGLRDVMSRL</sequence>
<dbReference type="PANTHER" id="PTHR43384">
    <property type="entry name" value="SEPTUM SITE-DETERMINING PROTEIN MIND HOMOLOG, CHLOROPLASTIC-RELATED"/>
    <property type="match status" value="1"/>
</dbReference>
<organism evidence="3 4">
    <name type="scientific">Falsiroseomonas selenitidurans</name>
    <dbReference type="NCBI Taxonomy" id="2716335"/>
    <lineage>
        <taxon>Bacteria</taxon>
        <taxon>Pseudomonadati</taxon>
        <taxon>Pseudomonadota</taxon>
        <taxon>Alphaproteobacteria</taxon>
        <taxon>Acetobacterales</taxon>
        <taxon>Roseomonadaceae</taxon>
        <taxon>Falsiroseomonas</taxon>
    </lineage>
</organism>
<dbReference type="SUPFAM" id="SSF52540">
    <property type="entry name" value="P-loop containing nucleoside triphosphate hydrolases"/>
    <property type="match status" value="1"/>
</dbReference>
<evidence type="ECO:0000313" key="3">
    <source>
        <dbReference type="EMBL" id="NKC31066.1"/>
    </source>
</evidence>
<keyword evidence="1" id="KW-0547">Nucleotide-binding</keyword>
<dbReference type="Pfam" id="PF10609">
    <property type="entry name" value="ParA"/>
    <property type="match status" value="1"/>
</dbReference>
<accession>A0ABX1E1N4</accession>
<comment type="caution">
    <text evidence="3">The sequence shown here is derived from an EMBL/GenBank/DDBJ whole genome shotgun (WGS) entry which is preliminary data.</text>
</comment>
<dbReference type="RefSeq" id="WP_168029614.1">
    <property type="nucleotide sequence ID" value="NZ_JAAVNE010000012.1"/>
</dbReference>
<evidence type="ECO:0000256" key="2">
    <source>
        <dbReference type="ARBA" id="ARBA00022840"/>
    </source>
</evidence>
<dbReference type="Proteomes" id="UP000787635">
    <property type="component" value="Unassembled WGS sequence"/>
</dbReference>
<dbReference type="InterPro" id="IPR050625">
    <property type="entry name" value="ParA/MinD_ATPase"/>
</dbReference>
<evidence type="ECO:0000313" key="4">
    <source>
        <dbReference type="Proteomes" id="UP000787635"/>
    </source>
</evidence>
<name>A0ABX1E1N4_9PROT</name>
<dbReference type="PANTHER" id="PTHR43384:SF10">
    <property type="entry name" value="ATPASE INVOLVED IN CHROMOSOME PARTITIONING, PARA_MIND FAMILY"/>
    <property type="match status" value="1"/>
</dbReference>
<evidence type="ECO:0000256" key="1">
    <source>
        <dbReference type="ARBA" id="ARBA00022741"/>
    </source>
</evidence>
<protein>
    <submittedName>
        <fullName evidence="3">MinD/ParA family protein</fullName>
    </submittedName>
</protein>
<reference evidence="3 4" key="1">
    <citation type="submission" date="2020-03" db="EMBL/GenBank/DDBJ databases">
        <title>Roseomonas selenitidurans sp. nov. isolated from urban soil.</title>
        <authorList>
            <person name="Liu H."/>
        </authorList>
    </citation>
    <scope>NUCLEOTIDE SEQUENCE [LARGE SCALE GENOMIC DNA]</scope>
    <source>
        <strain evidence="3 4">BU-1</strain>
    </source>
</reference>
<gene>
    <name evidence="3" type="ORF">HEQ75_09340</name>
</gene>
<dbReference type="Gene3D" id="3.40.50.300">
    <property type="entry name" value="P-loop containing nucleotide triphosphate hydrolases"/>
    <property type="match status" value="1"/>
</dbReference>
<dbReference type="EMBL" id="JAAVNE010000012">
    <property type="protein sequence ID" value="NKC31066.1"/>
    <property type="molecule type" value="Genomic_DNA"/>
</dbReference>
<proteinExistence type="predicted"/>
<keyword evidence="4" id="KW-1185">Reference proteome</keyword>